<sequence>MLPAPRNALLSALVLTLGLLAPAPASARTSASTTPLPAEPPTLRGETCSVEGLMDQIRRGLGSKSEAYKRYLRTLLRESAATLPLEELRAAFEREYDPAMVEHLAAALVARTERGLEDSSLEQVAQRALGDRDPAIRAATVRAMRQTGALERTGDMYERLVRDPSPEVRQEAATNLITDNREVYGGRHAGAADTAVAAAAASSDPKVTARILGDLMTGEVSAGSARTLERLLGSDSAEVRAAASTALGGVPAAEMASARQALSAQYRAETDPRARKAMLAGIARLGFSSAVPELQRLRDVDPSLAPEIDAWTRVLNQNLQEWSLILRAKQQQSQAR</sequence>
<feature type="region of interest" description="Disordered" evidence="1">
    <location>
        <begin position="26"/>
        <end position="46"/>
    </location>
</feature>
<dbReference type="RefSeq" id="WP_071901058.1">
    <property type="nucleotide sequence ID" value="NZ_MPIN01000007.1"/>
</dbReference>
<gene>
    <name evidence="3" type="ORF">BON30_25665</name>
</gene>
<protein>
    <recommendedName>
        <fullName evidence="5">PBS lyase</fullName>
    </recommendedName>
</protein>
<dbReference type="Gene3D" id="1.25.10.10">
    <property type="entry name" value="Leucine-rich Repeat Variant"/>
    <property type="match status" value="1"/>
</dbReference>
<evidence type="ECO:0000313" key="3">
    <source>
        <dbReference type="EMBL" id="OJH37590.1"/>
    </source>
</evidence>
<evidence type="ECO:0000256" key="2">
    <source>
        <dbReference type="SAM" id="SignalP"/>
    </source>
</evidence>
<organism evidence="3 4">
    <name type="scientific">Cystobacter ferrugineus</name>
    <dbReference type="NCBI Taxonomy" id="83449"/>
    <lineage>
        <taxon>Bacteria</taxon>
        <taxon>Pseudomonadati</taxon>
        <taxon>Myxococcota</taxon>
        <taxon>Myxococcia</taxon>
        <taxon>Myxococcales</taxon>
        <taxon>Cystobacterineae</taxon>
        <taxon>Archangiaceae</taxon>
        <taxon>Cystobacter</taxon>
    </lineage>
</organism>
<dbReference type="EMBL" id="MPIN01000007">
    <property type="protein sequence ID" value="OJH37590.1"/>
    <property type="molecule type" value="Genomic_DNA"/>
</dbReference>
<reference evidence="3 4" key="2">
    <citation type="submission" date="2016-12" db="EMBL/GenBank/DDBJ databases">
        <title>Draft Genome Sequence of Cystobacter ferrugineus Strain Cbfe23.</title>
        <authorList>
            <person name="Akbar S."/>
            <person name="Dowd S.E."/>
            <person name="Stevens D.C."/>
        </authorList>
    </citation>
    <scope>NUCLEOTIDE SEQUENCE [LARGE SCALE GENOMIC DNA]</scope>
    <source>
        <strain evidence="3 4">Cbfe23</strain>
    </source>
</reference>
<evidence type="ECO:0008006" key="5">
    <source>
        <dbReference type="Google" id="ProtNLM"/>
    </source>
</evidence>
<proteinExistence type="predicted"/>
<reference evidence="4" key="1">
    <citation type="submission" date="2016-11" db="EMBL/GenBank/DDBJ databases">
        <authorList>
            <person name="Shukria A."/>
            <person name="Stevens D.C."/>
        </authorList>
    </citation>
    <scope>NUCLEOTIDE SEQUENCE [LARGE SCALE GENOMIC DNA]</scope>
    <source>
        <strain evidence="4">Cbfe23</strain>
    </source>
</reference>
<feature type="compositionally biased region" description="Low complexity" evidence="1">
    <location>
        <begin position="26"/>
        <end position="36"/>
    </location>
</feature>
<evidence type="ECO:0000313" key="4">
    <source>
        <dbReference type="Proteomes" id="UP000182229"/>
    </source>
</evidence>
<dbReference type="Proteomes" id="UP000182229">
    <property type="component" value="Unassembled WGS sequence"/>
</dbReference>
<dbReference type="AlphaFoldDB" id="A0A1L9B5U9"/>
<dbReference type="InterPro" id="IPR011989">
    <property type="entry name" value="ARM-like"/>
</dbReference>
<dbReference type="InterPro" id="IPR016024">
    <property type="entry name" value="ARM-type_fold"/>
</dbReference>
<feature type="chain" id="PRO_5011978901" description="PBS lyase" evidence="2">
    <location>
        <begin position="28"/>
        <end position="336"/>
    </location>
</feature>
<name>A0A1L9B5U9_9BACT</name>
<comment type="caution">
    <text evidence="3">The sequence shown here is derived from an EMBL/GenBank/DDBJ whole genome shotgun (WGS) entry which is preliminary data.</text>
</comment>
<evidence type="ECO:0000256" key="1">
    <source>
        <dbReference type="SAM" id="MobiDB-lite"/>
    </source>
</evidence>
<dbReference type="OrthoDB" id="5508875at2"/>
<dbReference type="SUPFAM" id="SSF48371">
    <property type="entry name" value="ARM repeat"/>
    <property type="match status" value="1"/>
</dbReference>
<accession>A0A1L9B5U9</accession>
<keyword evidence="4" id="KW-1185">Reference proteome</keyword>
<dbReference type="STRING" id="83449.BON30_25665"/>
<feature type="signal peptide" evidence="2">
    <location>
        <begin position="1"/>
        <end position="27"/>
    </location>
</feature>
<keyword evidence="2" id="KW-0732">Signal</keyword>